<protein>
    <submittedName>
        <fullName evidence="3">Uncharacterized conserved protein YafD, endonuclease/exonuclease/phosphatase (EEP) superfamily</fullName>
    </submittedName>
</protein>
<keyword evidence="3" id="KW-0269">Exonuclease</keyword>
<proteinExistence type="predicted"/>
<keyword evidence="3" id="KW-0378">Hydrolase</keyword>
<dbReference type="OrthoDB" id="2340043at2"/>
<keyword evidence="3" id="KW-0540">Nuclease</keyword>
<keyword evidence="1" id="KW-0812">Transmembrane</keyword>
<organism evidence="3 4">
    <name type="scientific">Okibacterium fritillariae</name>
    <dbReference type="NCBI Taxonomy" id="123320"/>
    <lineage>
        <taxon>Bacteria</taxon>
        <taxon>Bacillati</taxon>
        <taxon>Actinomycetota</taxon>
        <taxon>Actinomycetes</taxon>
        <taxon>Micrococcales</taxon>
        <taxon>Microbacteriaceae</taxon>
        <taxon>Okibacterium</taxon>
    </lineage>
</organism>
<dbReference type="Gene3D" id="3.60.10.10">
    <property type="entry name" value="Endonuclease/exonuclease/phosphatase"/>
    <property type="match status" value="1"/>
</dbReference>
<gene>
    <name evidence="3" type="ORF">SAMN06309945_1132</name>
</gene>
<feature type="transmembrane region" description="Helical" evidence="1">
    <location>
        <begin position="37"/>
        <end position="60"/>
    </location>
</feature>
<reference evidence="3 4" key="1">
    <citation type="submission" date="2017-02" db="EMBL/GenBank/DDBJ databases">
        <authorList>
            <person name="Peterson S.W."/>
        </authorList>
    </citation>
    <scope>NUCLEOTIDE SEQUENCE [LARGE SCALE GENOMIC DNA]</scope>
    <source>
        <strain evidence="3 4">VKM Ac-2059</strain>
    </source>
</reference>
<dbReference type="SUPFAM" id="SSF56219">
    <property type="entry name" value="DNase I-like"/>
    <property type="match status" value="1"/>
</dbReference>
<dbReference type="GO" id="GO:0004519">
    <property type="term" value="F:endonuclease activity"/>
    <property type="evidence" value="ECO:0007669"/>
    <property type="project" value="UniProtKB-KW"/>
</dbReference>
<dbReference type="GO" id="GO:0004527">
    <property type="term" value="F:exonuclease activity"/>
    <property type="evidence" value="ECO:0007669"/>
    <property type="project" value="UniProtKB-KW"/>
</dbReference>
<keyword evidence="1" id="KW-1133">Transmembrane helix</keyword>
<evidence type="ECO:0000256" key="1">
    <source>
        <dbReference type="SAM" id="Phobius"/>
    </source>
</evidence>
<accession>A0A1T5J1R5</accession>
<dbReference type="Proteomes" id="UP000190857">
    <property type="component" value="Unassembled WGS sequence"/>
</dbReference>
<dbReference type="EMBL" id="FUZP01000001">
    <property type="protein sequence ID" value="SKC45399.1"/>
    <property type="molecule type" value="Genomic_DNA"/>
</dbReference>
<feature type="domain" description="Endonuclease/exonuclease/phosphatase" evidence="2">
    <location>
        <begin position="127"/>
        <end position="348"/>
    </location>
</feature>
<dbReference type="InterPro" id="IPR036691">
    <property type="entry name" value="Endo/exonu/phosph_ase_sf"/>
</dbReference>
<dbReference type="STRING" id="123320.SAMN06309945_1132"/>
<evidence type="ECO:0000259" key="2">
    <source>
        <dbReference type="Pfam" id="PF03372"/>
    </source>
</evidence>
<keyword evidence="4" id="KW-1185">Reference proteome</keyword>
<feature type="transmembrane region" description="Helical" evidence="1">
    <location>
        <begin position="67"/>
        <end position="88"/>
    </location>
</feature>
<evidence type="ECO:0000313" key="4">
    <source>
        <dbReference type="Proteomes" id="UP000190857"/>
    </source>
</evidence>
<name>A0A1T5J1R5_9MICO</name>
<evidence type="ECO:0000313" key="3">
    <source>
        <dbReference type="EMBL" id="SKC45399.1"/>
    </source>
</evidence>
<dbReference type="RefSeq" id="WP_079727930.1">
    <property type="nucleotide sequence ID" value="NZ_FUZP01000001.1"/>
</dbReference>
<dbReference type="AlphaFoldDB" id="A0A1T5J1R5"/>
<dbReference type="InterPro" id="IPR005135">
    <property type="entry name" value="Endo/exonuclease/phosphatase"/>
</dbReference>
<keyword evidence="1" id="KW-0472">Membrane</keyword>
<sequence length="359" mass="36659">MFKFLGALVTIAVAVGLLVLAWPQFFGFQDSFLIAQAVALRGALVVAGLVALVLCLLLALARPMRAFAGTLAVLFALFTVANVAIIGVRGITGTEGTAAPAASDAPATDTPADANATAANGQDITVLSWNTLGDAPGSDRIAQLAIESRANVIVLPETTEATGVEVALQMRAAGLPMWVKTVAFDQISPARSTTLLISPSLGDYDTVTSNENRAENTAVLPTVIATPSDGVGPTIVAAHAVSPSQAQMQNWRTDLQWLARQCASDDVIMAGDFNATIDHMAGLGTGDGTTLGQCTDAASSAGAAGLGTWPTDAPALLGSPIDHVMAGSKWTVTGMRVVTDLDGTGSDHRPVVATLSPAS</sequence>
<dbReference type="Pfam" id="PF03372">
    <property type="entry name" value="Exo_endo_phos"/>
    <property type="match status" value="1"/>
</dbReference>
<keyword evidence="3" id="KW-0255">Endonuclease</keyword>